<dbReference type="Proteomes" id="UP001151699">
    <property type="component" value="Chromosome X"/>
</dbReference>
<reference evidence="2" key="1">
    <citation type="submission" date="2022-07" db="EMBL/GenBank/DDBJ databases">
        <authorList>
            <person name="Trinca V."/>
            <person name="Uliana J.V.C."/>
            <person name="Torres T.T."/>
            <person name="Ward R.J."/>
            <person name="Monesi N."/>
        </authorList>
    </citation>
    <scope>NUCLEOTIDE SEQUENCE</scope>
    <source>
        <strain evidence="2">HSMRA1968</strain>
        <tissue evidence="2">Whole embryos</tissue>
    </source>
</reference>
<organism evidence="2 3">
    <name type="scientific">Pseudolycoriella hygida</name>
    <dbReference type="NCBI Taxonomy" id="35572"/>
    <lineage>
        <taxon>Eukaryota</taxon>
        <taxon>Metazoa</taxon>
        <taxon>Ecdysozoa</taxon>
        <taxon>Arthropoda</taxon>
        <taxon>Hexapoda</taxon>
        <taxon>Insecta</taxon>
        <taxon>Pterygota</taxon>
        <taxon>Neoptera</taxon>
        <taxon>Endopterygota</taxon>
        <taxon>Diptera</taxon>
        <taxon>Nematocera</taxon>
        <taxon>Sciaroidea</taxon>
        <taxon>Sciaridae</taxon>
        <taxon>Pseudolycoriella</taxon>
    </lineage>
</organism>
<protein>
    <submittedName>
        <fullName evidence="2">Uncharacterized protein</fullName>
    </submittedName>
</protein>
<dbReference type="AlphaFoldDB" id="A0A9Q0MWX7"/>
<evidence type="ECO:0000313" key="2">
    <source>
        <dbReference type="EMBL" id="KAJ6639517.1"/>
    </source>
</evidence>
<evidence type="ECO:0000313" key="3">
    <source>
        <dbReference type="Proteomes" id="UP001151699"/>
    </source>
</evidence>
<name>A0A9Q0MWX7_9DIPT</name>
<comment type="caution">
    <text evidence="2">The sequence shown here is derived from an EMBL/GenBank/DDBJ whole genome shotgun (WGS) entry which is preliminary data.</text>
</comment>
<feature type="region of interest" description="Disordered" evidence="1">
    <location>
        <begin position="50"/>
        <end position="69"/>
    </location>
</feature>
<gene>
    <name evidence="2" type="ORF">Bhyg_12263</name>
</gene>
<proteinExistence type="predicted"/>
<dbReference type="EMBL" id="WJQU01000003">
    <property type="protein sequence ID" value="KAJ6639517.1"/>
    <property type="molecule type" value="Genomic_DNA"/>
</dbReference>
<accession>A0A9Q0MWX7</accession>
<sequence length="69" mass="7576">MSSGIWKKCCLQTRWCCEIWCEVLRCNRSSEAKCYVYESATAVACASSERSSAGSHNGGQADECSDQTI</sequence>
<evidence type="ECO:0000256" key="1">
    <source>
        <dbReference type="SAM" id="MobiDB-lite"/>
    </source>
</evidence>
<keyword evidence="3" id="KW-1185">Reference proteome</keyword>